<organism evidence="3 4">
    <name type="scientific">Staurois parvus</name>
    <dbReference type="NCBI Taxonomy" id="386267"/>
    <lineage>
        <taxon>Eukaryota</taxon>
        <taxon>Metazoa</taxon>
        <taxon>Chordata</taxon>
        <taxon>Craniata</taxon>
        <taxon>Vertebrata</taxon>
        <taxon>Euteleostomi</taxon>
        <taxon>Amphibia</taxon>
        <taxon>Batrachia</taxon>
        <taxon>Anura</taxon>
        <taxon>Neobatrachia</taxon>
        <taxon>Ranoidea</taxon>
        <taxon>Ranidae</taxon>
        <taxon>Staurois</taxon>
    </lineage>
</organism>
<comment type="caution">
    <text evidence="3">The sequence shown here is derived from an EMBL/GenBank/DDBJ whole genome shotgun (WGS) entry which is preliminary data.</text>
</comment>
<feature type="region of interest" description="Disordered" evidence="1">
    <location>
        <begin position="38"/>
        <end position="95"/>
    </location>
</feature>
<dbReference type="Proteomes" id="UP001162483">
    <property type="component" value="Unassembled WGS sequence"/>
</dbReference>
<feature type="signal peptide" evidence="2">
    <location>
        <begin position="1"/>
        <end position="17"/>
    </location>
</feature>
<feature type="chain" id="PRO_5045115609" description="Secreted protein" evidence="2">
    <location>
        <begin position="18"/>
        <end position="95"/>
    </location>
</feature>
<evidence type="ECO:0008006" key="5">
    <source>
        <dbReference type="Google" id="ProtNLM"/>
    </source>
</evidence>
<sequence>MMVWFLIGFLLPLAIFAAPPPINRLALFPDKSAWCEAKKTSPRSSATAAANPSPSRTGRVWDSASATASPTPSRSPPSRSCTATPACRPSPCGTW</sequence>
<evidence type="ECO:0000313" key="4">
    <source>
        <dbReference type="Proteomes" id="UP001162483"/>
    </source>
</evidence>
<evidence type="ECO:0000256" key="2">
    <source>
        <dbReference type="SAM" id="SignalP"/>
    </source>
</evidence>
<reference evidence="3" key="1">
    <citation type="submission" date="2023-05" db="EMBL/GenBank/DDBJ databases">
        <authorList>
            <person name="Stuckert A."/>
        </authorList>
    </citation>
    <scope>NUCLEOTIDE SEQUENCE</scope>
</reference>
<name>A0ABN9C8T0_9NEOB</name>
<accession>A0ABN9C8T0</accession>
<keyword evidence="4" id="KW-1185">Reference proteome</keyword>
<proteinExistence type="predicted"/>
<evidence type="ECO:0000313" key="3">
    <source>
        <dbReference type="EMBL" id="CAI9555997.1"/>
    </source>
</evidence>
<feature type="compositionally biased region" description="Low complexity" evidence="1">
    <location>
        <begin position="42"/>
        <end position="86"/>
    </location>
</feature>
<gene>
    <name evidence="3" type="ORF">SPARVUS_LOCUS4495138</name>
</gene>
<evidence type="ECO:0000256" key="1">
    <source>
        <dbReference type="SAM" id="MobiDB-lite"/>
    </source>
</evidence>
<dbReference type="EMBL" id="CATNWA010008383">
    <property type="protein sequence ID" value="CAI9555997.1"/>
    <property type="molecule type" value="Genomic_DNA"/>
</dbReference>
<protein>
    <recommendedName>
        <fullName evidence="5">Secreted protein</fullName>
    </recommendedName>
</protein>
<keyword evidence="2" id="KW-0732">Signal</keyword>